<gene>
    <name evidence="1" type="ORF">Z518_09110</name>
</gene>
<dbReference type="VEuPathDB" id="FungiDB:Z518_09110"/>
<sequence length="386" mass="43444">MIAFGRESDRPEHELRTDYSNSPFKTYVDCTLWYMKGYKKLDLLGFSNGDRISLRTEAPAAGKSMAVIGGRARDEARNSTKENLKVLPSWVPTWTFMNGKRQILNSLSKMSDVGISKRNHVYRACGRHHHVTCHFENGSKRLVVHLSVPVVRVSTIDPIQGLEKLVDRKQRKRETNLGLDKIWETIDKESQCPLTGRDMKSVLDRTTRADVHVWFNKEGVMKFSRIDESNLDDEEAARSHPLLGRSGYRPAVDPSGDLAVYWMSTGRTLFLTESTPDGSPGLIGLGPWNAKAGDEVWLLQGFRVLAILRPLQITEDCTYGSMDLETGDAKDKFLPAGETVYEYVGEAFILGLMDGEIIDMLGSPPKRPRPPTLVQMDKDFRKIGLV</sequence>
<dbReference type="Proteomes" id="UP000053617">
    <property type="component" value="Unassembled WGS sequence"/>
</dbReference>
<dbReference type="EMBL" id="KN847481">
    <property type="protein sequence ID" value="KIX01385.1"/>
    <property type="molecule type" value="Genomic_DNA"/>
</dbReference>
<dbReference type="HOGENOM" id="CLU_715995_0_0_1"/>
<accession>A0A0D2IXS9</accession>
<evidence type="ECO:0000313" key="1">
    <source>
        <dbReference type="EMBL" id="KIX01385.1"/>
    </source>
</evidence>
<name>A0A0D2IXS9_9EURO</name>
<dbReference type="PANTHER" id="PTHR24148">
    <property type="entry name" value="ANKYRIN REPEAT DOMAIN-CONTAINING PROTEIN 39 HOMOLOG-RELATED"/>
    <property type="match status" value="1"/>
</dbReference>
<dbReference type="STRING" id="1442369.A0A0D2IXS9"/>
<dbReference type="InterPro" id="IPR052895">
    <property type="entry name" value="HetReg/Transcr_Mod"/>
</dbReference>
<dbReference type="AlphaFoldDB" id="A0A0D2IXS9"/>
<protein>
    <submittedName>
        <fullName evidence="1">Rhinocladiella mackenziei CBS 650.93 unplaced genomic scaffold supercont1.7, whole genome shotgun sequence</fullName>
    </submittedName>
</protein>
<dbReference type="OrthoDB" id="4161734at2759"/>
<dbReference type="RefSeq" id="XP_013268521.1">
    <property type="nucleotide sequence ID" value="XM_013413067.1"/>
</dbReference>
<evidence type="ECO:0000313" key="2">
    <source>
        <dbReference type="Proteomes" id="UP000053617"/>
    </source>
</evidence>
<reference evidence="1 2" key="1">
    <citation type="submission" date="2015-01" db="EMBL/GenBank/DDBJ databases">
        <title>The Genome Sequence of Rhinocladiella mackenzie CBS 650.93.</title>
        <authorList>
            <consortium name="The Broad Institute Genomics Platform"/>
            <person name="Cuomo C."/>
            <person name="de Hoog S."/>
            <person name="Gorbushina A."/>
            <person name="Stielow B."/>
            <person name="Teixiera M."/>
            <person name="Abouelleil A."/>
            <person name="Chapman S.B."/>
            <person name="Priest M."/>
            <person name="Young S.K."/>
            <person name="Wortman J."/>
            <person name="Nusbaum C."/>
            <person name="Birren B."/>
        </authorList>
    </citation>
    <scope>NUCLEOTIDE SEQUENCE [LARGE SCALE GENOMIC DNA]</scope>
    <source>
        <strain evidence="1 2">CBS 650.93</strain>
    </source>
</reference>
<keyword evidence="2" id="KW-1185">Reference proteome</keyword>
<organism evidence="1 2">
    <name type="scientific">Rhinocladiella mackenziei CBS 650.93</name>
    <dbReference type="NCBI Taxonomy" id="1442369"/>
    <lineage>
        <taxon>Eukaryota</taxon>
        <taxon>Fungi</taxon>
        <taxon>Dikarya</taxon>
        <taxon>Ascomycota</taxon>
        <taxon>Pezizomycotina</taxon>
        <taxon>Eurotiomycetes</taxon>
        <taxon>Chaetothyriomycetidae</taxon>
        <taxon>Chaetothyriales</taxon>
        <taxon>Herpotrichiellaceae</taxon>
        <taxon>Rhinocladiella</taxon>
    </lineage>
</organism>
<dbReference type="GeneID" id="25297181"/>
<proteinExistence type="predicted"/>
<dbReference type="PANTHER" id="PTHR24148:SF73">
    <property type="entry name" value="HET DOMAIN PROTEIN (AFU_ORTHOLOGUE AFUA_8G01020)"/>
    <property type="match status" value="1"/>
</dbReference>